<comment type="catalytic activity">
    <reaction evidence="1 7">
        <text>an S-(2-hydroxyacyl)glutathione + H2O = a 2-hydroxy carboxylate + glutathione + H(+)</text>
        <dbReference type="Rhea" id="RHEA:21864"/>
        <dbReference type="ChEBI" id="CHEBI:15377"/>
        <dbReference type="ChEBI" id="CHEBI:15378"/>
        <dbReference type="ChEBI" id="CHEBI:57925"/>
        <dbReference type="ChEBI" id="CHEBI:58896"/>
        <dbReference type="ChEBI" id="CHEBI:71261"/>
        <dbReference type="EC" id="3.1.2.6"/>
    </reaction>
</comment>
<dbReference type="InterPro" id="IPR050110">
    <property type="entry name" value="Glyoxalase_II_hydrolase"/>
</dbReference>
<feature type="domain" description="Metallo-beta-lactamase" evidence="8">
    <location>
        <begin position="11"/>
        <end position="169"/>
    </location>
</feature>
<dbReference type="Pfam" id="PF00753">
    <property type="entry name" value="Lactamase_B"/>
    <property type="match status" value="1"/>
</dbReference>
<sequence>MEIIQFICRHDNFGILIHDKASGLTAAIDAPDAAVIQDQLQRHNWTLDFIFVTHHHNDHVEGIHKLKEIYDAKVIGPKAEEQKIQGIDIGIDEGEPLDFGAQEIKIIATPGHTLGGVSYYFPFAKVVFTGDTLFSLGCGRIFEGNPSMMFQSLNKLKNLPDDTKIYCGHEYTLENAHFALTIDPNNQELINRKAAVERLIAVGEATLPTTLALEKATNPFLRYDDVDIRQNLAMENADDAELFAEIRKRKDKF</sequence>
<evidence type="ECO:0000256" key="3">
    <source>
        <dbReference type="ARBA" id="ARBA00006759"/>
    </source>
</evidence>
<feature type="binding site" evidence="7">
    <location>
        <position position="56"/>
    </location>
    <ligand>
        <name>Zn(2+)</name>
        <dbReference type="ChEBI" id="CHEBI:29105"/>
        <label>1</label>
    </ligand>
</feature>
<keyword evidence="5 7" id="KW-0378">Hydrolase</keyword>
<evidence type="ECO:0000259" key="8">
    <source>
        <dbReference type="SMART" id="SM00849"/>
    </source>
</evidence>
<feature type="binding site" evidence="7">
    <location>
        <position position="59"/>
    </location>
    <ligand>
        <name>Zn(2+)</name>
        <dbReference type="ChEBI" id="CHEBI:29105"/>
        <label>2</label>
    </ligand>
</feature>
<organism evidence="9 10">
    <name type="scientific">Bartonella tamiae Th239</name>
    <dbReference type="NCBI Taxonomy" id="1094558"/>
    <lineage>
        <taxon>Bacteria</taxon>
        <taxon>Pseudomonadati</taxon>
        <taxon>Pseudomonadota</taxon>
        <taxon>Alphaproteobacteria</taxon>
        <taxon>Hyphomicrobiales</taxon>
        <taxon>Bartonellaceae</taxon>
        <taxon>Bartonella</taxon>
    </lineage>
</organism>
<dbReference type="EMBL" id="AIMB01000003">
    <property type="protein sequence ID" value="EJF90972.1"/>
    <property type="molecule type" value="Genomic_DNA"/>
</dbReference>
<dbReference type="PANTHER" id="PTHR43705">
    <property type="entry name" value="HYDROXYACYLGLUTATHIONE HYDROLASE"/>
    <property type="match status" value="1"/>
</dbReference>
<dbReference type="InterPro" id="IPR001279">
    <property type="entry name" value="Metallo-B-lactamas"/>
</dbReference>
<keyword evidence="10" id="KW-1185">Reference proteome</keyword>
<dbReference type="InterPro" id="IPR032282">
    <property type="entry name" value="HAGH_C"/>
</dbReference>
<feature type="binding site" evidence="7">
    <location>
        <position position="112"/>
    </location>
    <ligand>
        <name>Zn(2+)</name>
        <dbReference type="ChEBI" id="CHEBI:29105"/>
        <label>1</label>
    </ligand>
</feature>
<comment type="similarity">
    <text evidence="3 7">Belongs to the metallo-beta-lactamase superfamily. Glyoxalase II family.</text>
</comment>
<dbReference type="AlphaFoldDB" id="J1K0N7"/>
<evidence type="ECO:0000256" key="2">
    <source>
        <dbReference type="ARBA" id="ARBA00004963"/>
    </source>
</evidence>
<comment type="caution">
    <text evidence="9">The sequence shown here is derived from an EMBL/GenBank/DDBJ whole genome shotgun (WGS) entry which is preliminary data.</text>
</comment>
<protein>
    <recommendedName>
        <fullName evidence="7">Hydroxyacylglutathione hydrolase</fullName>
        <ecNumber evidence="7">3.1.2.6</ecNumber>
    </recommendedName>
    <alternativeName>
        <fullName evidence="7">Glyoxalase II</fullName>
        <shortName evidence="7">Glx II</shortName>
    </alternativeName>
</protein>
<evidence type="ECO:0000256" key="1">
    <source>
        <dbReference type="ARBA" id="ARBA00001623"/>
    </source>
</evidence>
<dbReference type="SUPFAM" id="SSF56281">
    <property type="entry name" value="Metallo-hydrolase/oxidoreductase"/>
    <property type="match status" value="1"/>
</dbReference>
<dbReference type="Pfam" id="PF16123">
    <property type="entry name" value="HAGH_C"/>
    <property type="match status" value="1"/>
</dbReference>
<dbReference type="OrthoDB" id="9802248at2"/>
<feature type="binding site" evidence="7">
    <location>
        <position position="169"/>
    </location>
    <ligand>
        <name>Zn(2+)</name>
        <dbReference type="ChEBI" id="CHEBI:29105"/>
        <label>2</label>
    </ligand>
</feature>
<feature type="binding site" evidence="7">
    <location>
        <position position="131"/>
    </location>
    <ligand>
        <name>Zn(2+)</name>
        <dbReference type="ChEBI" id="CHEBI:29105"/>
        <label>1</label>
    </ligand>
</feature>
<dbReference type="RefSeq" id="WP_008037803.1">
    <property type="nucleotide sequence ID" value="NZ_JH725147.1"/>
</dbReference>
<dbReference type="Proteomes" id="UP000008952">
    <property type="component" value="Unassembled WGS sequence"/>
</dbReference>
<evidence type="ECO:0000256" key="6">
    <source>
        <dbReference type="ARBA" id="ARBA00022833"/>
    </source>
</evidence>
<comment type="subunit">
    <text evidence="7">Monomer.</text>
</comment>
<accession>J1K0N7</accession>
<dbReference type="Gene3D" id="3.60.15.10">
    <property type="entry name" value="Ribonuclease Z/Hydroxyacylglutathione hydrolase-like"/>
    <property type="match status" value="1"/>
</dbReference>
<dbReference type="PIRSF" id="PIRSF005457">
    <property type="entry name" value="Glx"/>
    <property type="match status" value="1"/>
</dbReference>
<dbReference type="PANTHER" id="PTHR43705:SF1">
    <property type="entry name" value="HYDROXYACYLGLUTATHIONE HYDROLASE GLOB"/>
    <property type="match status" value="1"/>
</dbReference>
<feature type="binding site" evidence="7">
    <location>
        <position position="131"/>
    </location>
    <ligand>
        <name>Zn(2+)</name>
        <dbReference type="ChEBI" id="CHEBI:29105"/>
        <label>2</label>
    </ligand>
</feature>
<dbReference type="HOGENOM" id="CLU_030571_4_1_5"/>
<dbReference type="UniPathway" id="UPA00619">
    <property type="reaction ID" value="UER00676"/>
</dbReference>
<evidence type="ECO:0000256" key="4">
    <source>
        <dbReference type="ARBA" id="ARBA00022723"/>
    </source>
</evidence>
<name>J1K0N7_9HYPH</name>
<dbReference type="GO" id="GO:0046872">
    <property type="term" value="F:metal ion binding"/>
    <property type="evidence" value="ECO:0007669"/>
    <property type="project" value="UniProtKB-KW"/>
</dbReference>
<dbReference type="NCBIfam" id="TIGR03413">
    <property type="entry name" value="GSH_gloB"/>
    <property type="match status" value="1"/>
</dbReference>
<feature type="binding site" evidence="7">
    <location>
        <position position="54"/>
    </location>
    <ligand>
        <name>Zn(2+)</name>
        <dbReference type="ChEBI" id="CHEBI:29105"/>
        <label>1</label>
    </ligand>
</feature>
<dbReference type="InterPro" id="IPR017782">
    <property type="entry name" value="Hydroxyacylglutathione_Hdrlase"/>
</dbReference>
<dbReference type="SMART" id="SM00849">
    <property type="entry name" value="Lactamase_B"/>
    <property type="match status" value="1"/>
</dbReference>
<dbReference type="InterPro" id="IPR035680">
    <property type="entry name" value="Clx_II_MBL"/>
</dbReference>
<dbReference type="InterPro" id="IPR036866">
    <property type="entry name" value="RibonucZ/Hydroxyglut_hydro"/>
</dbReference>
<dbReference type="GO" id="GO:0019243">
    <property type="term" value="P:methylglyoxal catabolic process to D-lactate via S-lactoyl-glutathione"/>
    <property type="evidence" value="ECO:0007669"/>
    <property type="project" value="UniProtKB-UniRule"/>
</dbReference>
<reference evidence="9 10" key="1">
    <citation type="submission" date="2012-03" db="EMBL/GenBank/DDBJ databases">
        <title>The Genome Sequence of Bartonella tamiae Th239.</title>
        <authorList>
            <consortium name="The Broad Institute Genome Sequencing Platform"/>
            <consortium name="The Broad Institute Genome Sequencing Center for Infectious Disease"/>
            <person name="Feldgarden M."/>
            <person name="Kirby J."/>
            <person name="Kosoy M."/>
            <person name="Birtles R."/>
            <person name="Probert W.S."/>
            <person name="Chiaraviglio L."/>
            <person name="Young S.K."/>
            <person name="Zeng Q."/>
            <person name="Gargeya S."/>
            <person name="Fitzgerald M."/>
            <person name="Haas B."/>
            <person name="Abouelleil A."/>
            <person name="Alvarado L."/>
            <person name="Arachchi H.M."/>
            <person name="Berlin A."/>
            <person name="Chapman S.B."/>
            <person name="Gearin G."/>
            <person name="Goldberg J."/>
            <person name="Griggs A."/>
            <person name="Gujja S."/>
            <person name="Hansen M."/>
            <person name="Heiman D."/>
            <person name="Howarth C."/>
            <person name="Larimer J."/>
            <person name="Lui A."/>
            <person name="MacDonald P.J.P."/>
            <person name="McCowen C."/>
            <person name="Montmayeur A."/>
            <person name="Murphy C."/>
            <person name="Neiman D."/>
            <person name="Pearson M."/>
            <person name="Priest M."/>
            <person name="Roberts A."/>
            <person name="Saif S."/>
            <person name="Shea T."/>
            <person name="Sisk P."/>
            <person name="Stolte C."/>
            <person name="Sykes S."/>
            <person name="Wortman J."/>
            <person name="Nusbaum C."/>
            <person name="Birren B."/>
        </authorList>
    </citation>
    <scope>NUCLEOTIDE SEQUENCE [LARGE SCALE GENOMIC DNA]</scope>
    <source>
        <strain evidence="9 10">Th239</strain>
    </source>
</reference>
<feature type="binding site" evidence="7">
    <location>
        <position position="58"/>
    </location>
    <ligand>
        <name>Zn(2+)</name>
        <dbReference type="ChEBI" id="CHEBI:29105"/>
        <label>2</label>
    </ligand>
</feature>
<dbReference type="PATRIC" id="fig|1094558.3.peg.337"/>
<comment type="pathway">
    <text evidence="2 7">Secondary metabolite metabolism; methylglyoxal degradation; (R)-lactate from methylglyoxal: step 2/2.</text>
</comment>
<comment type="function">
    <text evidence="7">Thiolesterase that catalyzes the hydrolysis of S-D-lactoyl-glutathione to form glutathione and D-lactic acid.</text>
</comment>
<proteinExistence type="inferred from homology"/>
<evidence type="ECO:0000256" key="7">
    <source>
        <dbReference type="HAMAP-Rule" id="MF_01374"/>
    </source>
</evidence>
<dbReference type="GO" id="GO:0004416">
    <property type="term" value="F:hydroxyacylglutathione hydrolase activity"/>
    <property type="evidence" value="ECO:0007669"/>
    <property type="project" value="UniProtKB-UniRule"/>
</dbReference>
<dbReference type="CDD" id="cd07723">
    <property type="entry name" value="hydroxyacylglutathione_hydrolase_MBL-fold"/>
    <property type="match status" value="1"/>
</dbReference>
<evidence type="ECO:0000313" key="9">
    <source>
        <dbReference type="EMBL" id="EJF90972.1"/>
    </source>
</evidence>
<keyword evidence="6 7" id="KW-0862">Zinc</keyword>
<comment type="cofactor">
    <cofactor evidence="7">
        <name>Zn(2+)</name>
        <dbReference type="ChEBI" id="CHEBI:29105"/>
    </cofactor>
    <text evidence="7">Binds 2 Zn(2+) ions per subunit.</text>
</comment>
<dbReference type="EC" id="3.1.2.6" evidence="7"/>
<keyword evidence="4 7" id="KW-0479">Metal-binding</keyword>
<gene>
    <name evidence="7" type="primary">gloB</name>
    <name evidence="9" type="ORF">ME5_00304</name>
</gene>
<dbReference type="eggNOG" id="COG0491">
    <property type="taxonomic scope" value="Bacteria"/>
</dbReference>
<evidence type="ECO:0000313" key="10">
    <source>
        <dbReference type="Proteomes" id="UP000008952"/>
    </source>
</evidence>
<evidence type="ECO:0000256" key="5">
    <source>
        <dbReference type="ARBA" id="ARBA00022801"/>
    </source>
</evidence>
<dbReference type="HAMAP" id="MF_01374">
    <property type="entry name" value="Glyoxalase_2"/>
    <property type="match status" value="1"/>
</dbReference>
<dbReference type="STRING" id="1094558.ME5_00304"/>